<accession>A0ABW3RR82</accession>
<feature type="DNA-binding region" description="H-T-H motif" evidence="2">
    <location>
        <begin position="28"/>
        <end position="47"/>
    </location>
</feature>
<dbReference type="PROSITE" id="PS50977">
    <property type="entry name" value="HTH_TETR_2"/>
    <property type="match status" value="1"/>
</dbReference>
<dbReference type="Proteomes" id="UP001597262">
    <property type="component" value="Unassembled WGS sequence"/>
</dbReference>
<dbReference type="Gene3D" id="1.10.357.10">
    <property type="entry name" value="Tetracycline Repressor, domain 2"/>
    <property type="match status" value="1"/>
</dbReference>
<keyword evidence="1 2" id="KW-0238">DNA-binding</keyword>
<dbReference type="InterPro" id="IPR001647">
    <property type="entry name" value="HTH_TetR"/>
</dbReference>
<proteinExistence type="predicted"/>
<dbReference type="EMBL" id="JBHTLM010000001">
    <property type="protein sequence ID" value="MFD1174797.1"/>
    <property type="molecule type" value="Genomic_DNA"/>
</dbReference>
<comment type="caution">
    <text evidence="4">The sequence shown here is derived from an EMBL/GenBank/DDBJ whole genome shotgun (WGS) entry which is preliminary data.</text>
</comment>
<sequence>MKEENQKVLLLQATIALLEEAKQPEKVTSRQIAERAGVNLAMINYYFGSKDTLVAQAVSEIMDVSSELFRFPHDPAKPPKERLRGILRQICLVVLKYRRYTRLYVPHLLLEEEITLPQYILPEIRAHFGGSRDETECRVIAYEMVSFLQLAFYRDDAFLRYAGLNLADEETANRVLDMQLNLLLPDEKKE</sequence>
<name>A0ABW3RR82_9BACL</name>
<dbReference type="Pfam" id="PF00440">
    <property type="entry name" value="TetR_N"/>
    <property type="match status" value="1"/>
</dbReference>
<evidence type="ECO:0000313" key="4">
    <source>
        <dbReference type="EMBL" id="MFD1174797.1"/>
    </source>
</evidence>
<keyword evidence="5" id="KW-1185">Reference proteome</keyword>
<gene>
    <name evidence="4" type="ORF">ACFQ3W_00540</name>
</gene>
<feature type="domain" description="HTH tetR-type" evidence="3">
    <location>
        <begin position="4"/>
        <end position="65"/>
    </location>
</feature>
<organism evidence="4 5">
    <name type="scientific">Paenibacillus puldeungensis</name>
    <dbReference type="NCBI Taxonomy" id="696536"/>
    <lineage>
        <taxon>Bacteria</taxon>
        <taxon>Bacillati</taxon>
        <taxon>Bacillota</taxon>
        <taxon>Bacilli</taxon>
        <taxon>Bacillales</taxon>
        <taxon>Paenibacillaceae</taxon>
        <taxon>Paenibacillus</taxon>
    </lineage>
</organism>
<dbReference type="SUPFAM" id="SSF46689">
    <property type="entry name" value="Homeodomain-like"/>
    <property type="match status" value="1"/>
</dbReference>
<reference evidence="5" key="1">
    <citation type="journal article" date="2019" name="Int. J. Syst. Evol. Microbiol.">
        <title>The Global Catalogue of Microorganisms (GCM) 10K type strain sequencing project: providing services to taxonomists for standard genome sequencing and annotation.</title>
        <authorList>
            <consortium name="The Broad Institute Genomics Platform"/>
            <consortium name="The Broad Institute Genome Sequencing Center for Infectious Disease"/>
            <person name="Wu L."/>
            <person name="Ma J."/>
        </authorList>
    </citation>
    <scope>NUCLEOTIDE SEQUENCE [LARGE SCALE GENOMIC DNA]</scope>
    <source>
        <strain evidence="5">CCUG 59189</strain>
    </source>
</reference>
<evidence type="ECO:0000256" key="2">
    <source>
        <dbReference type="PROSITE-ProRule" id="PRU00335"/>
    </source>
</evidence>
<dbReference type="InterPro" id="IPR009057">
    <property type="entry name" value="Homeodomain-like_sf"/>
</dbReference>
<evidence type="ECO:0000259" key="3">
    <source>
        <dbReference type="PROSITE" id="PS50977"/>
    </source>
</evidence>
<protein>
    <submittedName>
        <fullName evidence="4">TetR/AcrR family transcriptional regulator</fullName>
    </submittedName>
</protein>
<evidence type="ECO:0000313" key="5">
    <source>
        <dbReference type="Proteomes" id="UP001597262"/>
    </source>
</evidence>
<dbReference type="RefSeq" id="WP_379315536.1">
    <property type="nucleotide sequence ID" value="NZ_JBHTLM010000001.1"/>
</dbReference>
<evidence type="ECO:0000256" key="1">
    <source>
        <dbReference type="ARBA" id="ARBA00023125"/>
    </source>
</evidence>